<dbReference type="SMART" id="SM00174">
    <property type="entry name" value="RHO"/>
    <property type="match status" value="1"/>
</dbReference>
<comment type="caution">
    <text evidence="9">The sequence shown here is derived from an EMBL/GenBank/DDBJ whole genome shotgun (WGS) entry which is preliminary data.</text>
</comment>
<keyword evidence="4" id="KW-0342">GTP-binding</keyword>
<dbReference type="FunFam" id="3.40.50.300:FF:000067">
    <property type="entry name" value="ras-related protein RABA1f"/>
    <property type="match status" value="1"/>
</dbReference>
<keyword evidence="5" id="KW-0472">Membrane</keyword>
<evidence type="ECO:0000313" key="10">
    <source>
        <dbReference type="Proteomes" id="UP000245207"/>
    </source>
</evidence>
<dbReference type="SUPFAM" id="SSF52540">
    <property type="entry name" value="P-loop containing nucleoside triphosphate hydrolases"/>
    <property type="match status" value="2"/>
</dbReference>
<dbReference type="SMART" id="SM00173">
    <property type="entry name" value="RAS"/>
    <property type="match status" value="1"/>
</dbReference>
<evidence type="ECO:0000256" key="6">
    <source>
        <dbReference type="ARBA" id="ARBA00023288"/>
    </source>
</evidence>
<dbReference type="GO" id="GO:0003924">
    <property type="term" value="F:GTPase activity"/>
    <property type="evidence" value="ECO:0007669"/>
    <property type="project" value="InterPro"/>
</dbReference>
<dbReference type="Gene3D" id="3.40.50.300">
    <property type="entry name" value="P-loop containing nucleotide triphosphate hydrolases"/>
    <property type="match status" value="2"/>
</dbReference>
<evidence type="ECO:0000256" key="5">
    <source>
        <dbReference type="ARBA" id="ARBA00023136"/>
    </source>
</evidence>
<organism evidence="9 10">
    <name type="scientific">Artemisia annua</name>
    <name type="common">Sweet wormwood</name>
    <dbReference type="NCBI Taxonomy" id="35608"/>
    <lineage>
        <taxon>Eukaryota</taxon>
        <taxon>Viridiplantae</taxon>
        <taxon>Streptophyta</taxon>
        <taxon>Embryophyta</taxon>
        <taxon>Tracheophyta</taxon>
        <taxon>Spermatophyta</taxon>
        <taxon>Magnoliopsida</taxon>
        <taxon>eudicotyledons</taxon>
        <taxon>Gunneridae</taxon>
        <taxon>Pentapetalae</taxon>
        <taxon>asterids</taxon>
        <taxon>campanulids</taxon>
        <taxon>Asterales</taxon>
        <taxon>Asteraceae</taxon>
        <taxon>Asteroideae</taxon>
        <taxon>Anthemideae</taxon>
        <taxon>Artemisiinae</taxon>
        <taxon>Artemisia</taxon>
    </lineage>
</organism>
<keyword evidence="10" id="KW-1185">Reference proteome</keyword>
<evidence type="ECO:0000256" key="4">
    <source>
        <dbReference type="ARBA" id="ARBA00023134"/>
    </source>
</evidence>
<dbReference type="STRING" id="35608.A0A2U1KQM1"/>
<dbReference type="Proteomes" id="UP000245207">
    <property type="component" value="Unassembled WGS sequence"/>
</dbReference>
<evidence type="ECO:0000256" key="1">
    <source>
        <dbReference type="ARBA" id="ARBA00004342"/>
    </source>
</evidence>
<dbReference type="EMBL" id="PKPP01014995">
    <property type="protein sequence ID" value="PWA39057.1"/>
    <property type="molecule type" value="Genomic_DNA"/>
</dbReference>
<dbReference type="Pfam" id="PF00071">
    <property type="entry name" value="Ras"/>
    <property type="match status" value="2"/>
</dbReference>
<dbReference type="AlphaFoldDB" id="A0A2U1KQM1"/>
<gene>
    <name evidence="9" type="ORF">CTI12_AA575540</name>
</gene>
<dbReference type="CDD" id="cd01868">
    <property type="entry name" value="Rab11_like"/>
    <property type="match status" value="1"/>
</dbReference>
<protein>
    <submittedName>
        <fullName evidence="9">Uncharacterized protein</fullName>
    </submittedName>
</protein>
<reference evidence="9 10" key="1">
    <citation type="journal article" date="2018" name="Mol. Plant">
        <title>The genome of Artemisia annua provides insight into the evolution of Asteraceae family and artemisinin biosynthesis.</title>
        <authorList>
            <person name="Shen Q."/>
            <person name="Zhang L."/>
            <person name="Liao Z."/>
            <person name="Wang S."/>
            <person name="Yan T."/>
            <person name="Shi P."/>
            <person name="Liu M."/>
            <person name="Fu X."/>
            <person name="Pan Q."/>
            <person name="Wang Y."/>
            <person name="Lv Z."/>
            <person name="Lu X."/>
            <person name="Zhang F."/>
            <person name="Jiang W."/>
            <person name="Ma Y."/>
            <person name="Chen M."/>
            <person name="Hao X."/>
            <person name="Li L."/>
            <person name="Tang Y."/>
            <person name="Lv G."/>
            <person name="Zhou Y."/>
            <person name="Sun X."/>
            <person name="Brodelius P.E."/>
            <person name="Rose J.K.C."/>
            <person name="Tang K."/>
        </authorList>
    </citation>
    <scope>NUCLEOTIDE SEQUENCE [LARGE SCALE GENOMIC DNA]</scope>
    <source>
        <strain evidence="10">cv. Huhao1</strain>
        <tissue evidence="9">Leaf</tissue>
    </source>
</reference>
<proteinExistence type="inferred from homology"/>
<name>A0A2U1KQM1_ARTAN</name>
<comment type="subcellular location">
    <subcellularLocation>
        <location evidence="1">Cell membrane</location>
        <topology evidence="1">Lipid-anchor</topology>
        <orientation evidence="1">Cytoplasmic side</orientation>
    </subcellularLocation>
</comment>
<evidence type="ECO:0000256" key="2">
    <source>
        <dbReference type="ARBA" id="ARBA00006270"/>
    </source>
</evidence>
<accession>A0A2U1KQM1</accession>
<dbReference type="PROSITE" id="PS51419">
    <property type="entry name" value="RAB"/>
    <property type="match status" value="2"/>
</dbReference>
<dbReference type="InterPro" id="IPR027417">
    <property type="entry name" value="P-loop_NTPase"/>
</dbReference>
<dbReference type="InterPro" id="IPR001806">
    <property type="entry name" value="Small_GTPase"/>
</dbReference>
<evidence type="ECO:0000256" key="8">
    <source>
        <dbReference type="SAM" id="MobiDB-lite"/>
    </source>
</evidence>
<evidence type="ECO:0000256" key="3">
    <source>
        <dbReference type="ARBA" id="ARBA00022741"/>
    </source>
</evidence>
<keyword evidence="7" id="KW-0636">Prenylation</keyword>
<comment type="similarity">
    <text evidence="2">Belongs to the small GTPase superfamily. Rab family.</text>
</comment>
<dbReference type="SMART" id="SM00175">
    <property type="entry name" value="RAB"/>
    <property type="match status" value="1"/>
</dbReference>
<dbReference type="NCBIfam" id="TIGR00231">
    <property type="entry name" value="small_GTP"/>
    <property type="match status" value="1"/>
</dbReference>
<dbReference type="OrthoDB" id="9989112at2759"/>
<dbReference type="InterPro" id="IPR005225">
    <property type="entry name" value="Small_GTP-bd"/>
</dbReference>
<dbReference type="SMART" id="SM00176">
    <property type="entry name" value="RAN"/>
    <property type="match status" value="1"/>
</dbReference>
<feature type="region of interest" description="Disordered" evidence="8">
    <location>
        <begin position="244"/>
        <end position="284"/>
    </location>
</feature>
<dbReference type="GO" id="GO:0005886">
    <property type="term" value="C:plasma membrane"/>
    <property type="evidence" value="ECO:0007669"/>
    <property type="project" value="UniProtKB-SubCell"/>
</dbReference>
<keyword evidence="6" id="KW-0449">Lipoprotein</keyword>
<dbReference type="PROSITE" id="PS51421">
    <property type="entry name" value="RAS"/>
    <property type="match status" value="2"/>
</dbReference>
<dbReference type="PANTHER" id="PTHR47979">
    <property type="entry name" value="DRAB11-RELATED"/>
    <property type="match status" value="1"/>
</dbReference>
<dbReference type="PRINTS" id="PR00449">
    <property type="entry name" value="RASTRNSFRMNG"/>
</dbReference>
<dbReference type="InterPro" id="IPR050209">
    <property type="entry name" value="Rab_GTPases_membrane_traffic"/>
</dbReference>
<dbReference type="GO" id="GO:0005525">
    <property type="term" value="F:GTP binding"/>
    <property type="evidence" value="ECO:0007669"/>
    <property type="project" value="UniProtKB-KW"/>
</dbReference>
<keyword evidence="3" id="KW-0547">Nucleotide-binding</keyword>
<sequence length="284" mass="31972">MLVGNKADLGHLRAITTDDAKAFAERENFFFMEASARDALNVENAFTQLLTQIYRKALLEGEIASSTFADDDYDYMYKVVLIGDSGVGKSNLLSRFSKNEFSLESKSTIGVEFATRSINVDDMIIKGQMWDTNGQERYRAIPSSYYRGAVGAIIVYDITRNVTYENVERWLKEFRAYTDPGIVVMLVGNKADLGYLRAITTNDAKAFAERENILFMEASAQDALNVTHAFTELLTQIHIKAQQGPYPRHLPTPMKTTNRKESCATCTSSSPPQPERGQSRRRDK</sequence>
<evidence type="ECO:0000313" key="9">
    <source>
        <dbReference type="EMBL" id="PWA39057.1"/>
    </source>
</evidence>
<evidence type="ECO:0000256" key="7">
    <source>
        <dbReference type="ARBA" id="ARBA00023289"/>
    </source>
</evidence>